<sequence length="205" mass="23048">MFDRTLSIYSCGKTFSATGWKVGWVITSSALARCLLAGQQYSIFCVPLPLQDAVATALVTASQPFQGYDSYYSWLRSMYQTKRDVLLNSLEQSGHRVLRPQGSFFILANFSGVPFPNQPLAELDELVSAGQLDQDPTTRTSQDYNYCRWLTVTRGVTAIPPSSFYCPEHKLMANSFARFAFCKGDPQLQEAGRRLCQPHDKFETQ</sequence>
<dbReference type="PANTHER" id="PTHR43807">
    <property type="entry name" value="FI04487P"/>
    <property type="match status" value="1"/>
</dbReference>
<evidence type="ECO:0000256" key="3">
    <source>
        <dbReference type="ARBA" id="ARBA00022679"/>
    </source>
</evidence>
<evidence type="ECO:0000259" key="5">
    <source>
        <dbReference type="Pfam" id="PF00155"/>
    </source>
</evidence>
<dbReference type="EMBL" id="HBGH01000364">
    <property type="protein sequence ID" value="CAD9220813.1"/>
    <property type="molecule type" value="Transcribed_RNA"/>
</dbReference>
<evidence type="ECO:0000256" key="1">
    <source>
        <dbReference type="ARBA" id="ARBA00001933"/>
    </source>
</evidence>
<dbReference type="GO" id="GO:0030170">
    <property type="term" value="F:pyridoxal phosphate binding"/>
    <property type="evidence" value="ECO:0007669"/>
    <property type="project" value="InterPro"/>
</dbReference>
<dbReference type="GO" id="GO:0016212">
    <property type="term" value="F:kynurenine-oxoglutarate transaminase activity"/>
    <property type="evidence" value="ECO:0007669"/>
    <property type="project" value="TreeGrafter"/>
</dbReference>
<keyword evidence="4" id="KW-0663">Pyridoxal phosphate</keyword>
<dbReference type="Gene3D" id="3.40.640.10">
    <property type="entry name" value="Type I PLP-dependent aspartate aminotransferase-like (Major domain)"/>
    <property type="match status" value="1"/>
</dbReference>
<keyword evidence="3" id="KW-0808">Transferase</keyword>
<dbReference type="Pfam" id="PF00155">
    <property type="entry name" value="Aminotran_1_2"/>
    <property type="match status" value="1"/>
</dbReference>
<organism evidence="6">
    <name type="scientific">Compsopogon caeruleus</name>
    <dbReference type="NCBI Taxonomy" id="31354"/>
    <lineage>
        <taxon>Eukaryota</taxon>
        <taxon>Rhodophyta</taxon>
        <taxon>Compsopogonophyceae</taxon>
        <taxon>Compsopogonales</taxon>
        <taxon>Compsopogonaceae</taxon>
        <taxon>Compsopogon</taxon>
    </lineage>
</organism>
<accession>A0A7S1X942</accession>
<dbReference type="InterPro" id="IPR015424">
    <property type="entry name" value="PyrdxlP-dep_Trfase"/>
</dbReference>
<proteinExistence type="predicted"/>
<protein>
    <recommendedName>
        <fullName evidence="5">Aminotransferase class I/classII large domain-containing protein</fullName>
    </recommendedName>
</protein>
<dbReference type="GO" id="GO:0005737">
    <property type="term" value="C:cytoplasm"/>
    <property type="evidence" value="ECO:0007669"/>
    <property type="project" value="TreeGrafter"/>
</dbReference>
<dbReference type="InterPro" id="IPR015422">
    <property type="entry name" value="PyrdxlP-dep_Trfase_small"/>
</dbReference>
<dbReference type="InterPro" id="IPR015421">
    <property type="entry name" value="PyrdxlP-dep_Trfase_major"/>
</dbReference>
<dbReference type="InterPro" id="IPR051326">
    <property type="entry name" value="Kynurenine-oxoglutarate_AT"/>
</dbReference>
<dbReference type="SUPFAM" id="SSF53383">
    <property type="entry name" value="PLP-dependent transferases"/>
    <property type="match status" value="1"/>
</dbReference>
<gene>
    <name evidence="6" type="ORF">CCAE0312_LOCUS178</name>
</gene>
<name>A0A7S1X942_9RHOD</name>
<dbReference type="Gene3D" id="3.90.1150.10">
    <property type="entry name" value="Aspartate Aminotransferase, domain 1"/>
    <property type="match status" value="1"/>
</dbReference>
<reference evidence="6" key="1">
    <citation type="submission" date="2021-01" db="EMBL/GenBank/DDBJ databases">
        <authorList>
            <person name="Corre E."/>
            <person name="Pelletier E."/>
            <person name="Niang G."/>
            <person name="Scheremetjew M."/>
            <person name="Finn R."/>
            <person name="Kale V."/>
            <person name="Holt S."/>
            <person name="Cochrane G."/>
            <person name="Meng A."/>
            <person name="Brown T."/>
            <person name="Cohen L."/>
        </authorList>
    </citation>
    <scope>NUCLEOTIDE SEQUENCE</scope>
    <source>
        <strain evidence="6">SAG 36.94</strain>
    </source>
</reference>
<keyword evidence="2" id="KW-0032">Aminotransferase</keyword>
<comment type="cofactor">
    <cofactor evidence="1">
        <name>pyridoxal 5'-phosphate</name>
        <dbReference type="ChEBI" id="CHEBI:597326"/>
    </cofactor>
</comment>
<feature type="domain" description="Aminotransferase class I/classII large" evidence="5">
    <location>
        <begin position="5"/>
        <end position="186"/>
    </location>
</feature>
<dbReference type="PANTHER" id="PTHR43807:SF20">
    <property type="entry name" value="FI04487P"/>
    <property type="match status" value="1"/>
</dbReference>
<evidence type="ECO:0000256" key="4">
    <source>
        <dbReference type="ARBA" id="ARBA00022898"/>
    </source>
</evidence>
<evidence type="ECO:0000313" key="6">
    <source>
        <dbReference type="EMBL" id="CAD9220813.1"/>
    </source>
</evidence>
<dbReference type="InterPro" id="IPR004839">
    <property type="entry name" value="Aminotransferase_I/II_large"/>
</dbReference>
<evidence type="ECO:0000256" key="2">
    <source>
        <dbReference type="ARBA" id="ARBA00022576"/>
    </source>
</evidence>
<dbReference type="AlphaFoldDB" id="A0A7S1X942"/>